<reference evidence="4 5" key="1">
    <citation type="journal article" date="2024" name="Science">
        <title>Giant polyketide synthase enzymes in the biosynthesis of giant marine polyether toxins.</title>
        <authorList>
            <person name="Fallon T.R."/>
            <person name="Shende V.V."/>
            <person name="Wierzbicki I.H."/>
            <person name="Pendleton A.L."/>
            <person name="Watervoot N.F."/>
            <person name="Auber R.P."/>
            <person name="Gonzalez D.J."/>
            <person name="Wisecaver J.H."/>
            <person name="Moore B.S."/>
        </authorList>
    </citation>
    <scope>NUCLEOTIDE SEQUENCE [LARGE SCALE GENOMIC DNA]</scope>
    <source>
        <strain evidence="4 5">12B1</strain>
    </source>
</reference>
<gene>
    <name evidence="4" type="ORF">AB1Y20_019232</name>
</gene>
<feature type="coiled-coil region" evidence="1">
    <location>
        <begin position="541"/>
        <end position="575"/>
    </location>
</feature>
<dbReference type="EMBL" id="JBGBPQ010000005">
    <property type="protein sequence ID" value="KAL1524333.1"/>
    <property type="molecule type" value="Genomic_DNA"/>
</dbReference>
<proteinExistence type="predicted"/>
<sequence>MPTRRRSSAGAAHSELSSAMADKENPVSAKRARKSVVLPHSPAASEASDVFFDAMSPSATQAGSTTGSPTCDTPSLSGLLHADVCATGEAPALSELINQDKGDVVKTCEREEEDDMMDMTTSVGGLLGRRCSNPDCSENAAAEPVPDDEDETMDMTMAVGGIFPTDALSKRQRMSPQVSTPDGVMVRESDDAMEMTGVYGSLTSSTPDWLRESAVLVGLQRASAEVSEMLVPPPPTQSPPASDRGDAVEFQDAPPVPAARLSLSNSRRFSFSNKLAEVGSRIFRLATTASATSSPSANGDALIAPTDAQGKSSQDPACGYPEPNKVAAPVIASTFDEYLAAAGVAFHDADCEDRRRHTSLGGHKALGPAGALTNDGSAPTLTDKMMAAHVLAPELEQRKWAAEELQKCIGVLQEGYLMFEEYIRQNAEGFFSSPEAQLPPQQLRSIKRQCRQVAKDLWYDWRQTLEEDVANKLQKAAQDFDSDIAHIQTLRSRAAELQKLLGSTVPEPSDHLVNSLSEERLKLSSLSAQREATLVHARSAHNSLLQQVRKAELDLKRLEESQNNEQRRLISLSETLSFRTAVPAESLGSAQRGEELLTTLQASLCWRPIYLKASGMTLRFSDAFDLFATFDPGSSMVVGAELRSLLPQDDRQPHVLALRILLDTIRPSIDAALQGCRTASDISTLMPSLSVRLGRLMDLAREIETVASQVCTEVYPDEARDCVNLLGRCLQYAI</sequence>
<evidence type="ECO:0000256" key="2">
    <source>
        <dbReference type="SAM" id="MobiDB-lite"/>
    </source>
</evidence>
<dbReference type="SMART" id="SM00787">
    <property type="entry name" value="Spc7"/>
    <property type="match status" value="1"/>
</dbReference>
<comment type="caution">
    <text evidence="4">The sequence shown here is derived from an EMBL/GenBank/DDBJ whole genome shotgun (WGS) entry which is preliminary data.</text>
</comment>
<evidence type="ECO:0000313" key="4">
    <source>
        <dbReference type="EMBL" id="KAL1524333.1"/>
    </source>
</evidence>
<feature type="domain" description="Spc7 kinetochore protein" evidence="3">
    <location>
        <begin position="322"/>
        <end position="629"/>
    </location>
</feature>
<dbReference type="InterPro" id="IPR033338">
    <property type="entry name" value="Spc105/Spc7"/>
</dbReference>
<dbReference type="Proteomes" id="UP001515480">
    <property type="component" value="Unassembled WGS sequence"/>
</dbReference>
<dbReference type="GO" id="GO:0007094">
    <property type="term" value="P:mitotic spindle assembly checkpoint signaling"/>
    <property type="evidence" value="ECO:0007669"/>
    <property type="project" value="TreeGrafter"/>
</dbReference>
<keyword evidence="1" id="KW-0175">Coiled coil</keyword>
<accession>A0AB34JTW4</accession>
<dbReference type="AlphaFoldDB" id="A0AB34JTW4"/>
<evidence type="ECO:0000313" key="5">
    <source>
        <dbReference type="Proteomes" id="UP001515480"/>
    </source>
</evidence>
<dbReference type="PANTHER" id="PTHR28260">
    <property type="entry name" value="SPINDLE POLE BODY COMPONENT SPC105"/>
    <property type="match status" value="1"/>
</dbReference>
<dbReference type="GO" id="GO:0000776">
    <property type="term" value="C:kinetochore"/>
    <property type="evidence" value="ECO:0007669"/>
    <property type="project" value="TreeGrafter"/>
</dbReference>
<dbReference type="GO" id="GO:0034501">
    <property type="term" value="P:protein localization to kinetochore"/>
    <property type="evidence" value="ECO:0007669"/>
    <property type="project" value="TreeGrafter"/>
</dbReference>
<dbReference type="GO" id="GO:1990758">
    <property type="term" value="P:mitotic sister chromatid biorientation"/>
    <property type="evidence" value="ECO:0007669"/>
    <property type="project" value="TreeGrafter"/>
</dbReference>
<dbReference type="Pfam" id="PF15402">
    <property type="entry name" value="MELT_2"/>
    <property type="match status" value="2"/>
</dbReference>
<evidence type="ECO:0000256" key="1">
    <source>
        <dbReference type="SAM" id="Coils"/>
    </source>
</evidence>
<dbReference type="InterPro" id="IPR013253">
    <property type="entry name" value="Spc7_domain"/>
</dbReference>
<dbReference type="Pfam" id="PF08317">
    <property type="entry name" value="Spc7"/>
    <property type="match status" value="1"/>
</dbReference>
<feature type="region of interest" description="Disordered" evidence="2">
    <location>
        <begin position="289"/>
        <end position="318"/>
    </location>
</feature>
<organism evidence="4 5">
    <name type="scientific">Prymnesium parvum</name>
    <name type="common">Toxic golden alga</name>
    <dbReference type="NCBI Taxonomy" id="97485"/>
    <lineage>
        <taxon>Eukaryota</taxon>
        <taxon>Haptista</taxon>
        <taxon>Haptophyta</taxon>
        <taxon>Prymnesiophyceae</taxon>
        <taxon>Prymnesiales</taxon>
        <taxon>Prymnesiaceae</taxon>
        <taxon>Prymnesium</taxon>
    </lineage>
</organism>
<protein>
    <recommendedName>
        <fullName evidence="3">Spc7 kinetochore protein domain-containing protein</fullName>
    </recommendedName>
</protein>
<name>A0AB34JTW4_PRYPA</name>
<feature type="region of interest" description="Disordered" evidence="2">
    <location>
        <begin position="1"/>
        <end position="43"/>
    </location>
</feature>
<keyword evidence="5" id="KW-1185">Reference proteome</keyword>
<evidence type="ECO:0000259" key="3">
    <source>
        <dbReference type="SMART" id="SM00787"/>
    </source>
</evidence>
<dbReference type="PANTHER" id="PTHR28260:SF1">
    <property type="entry name" value="SPINDLE POLE BODY COMPONENT SPC105"/>
    <property type="match status" value="1"/>
</dbReference>
<feature type="region of interest" description="Disordered" evidence="2">
    <location>
        <begin position="358"/>
        <end position="378"/>
    </location>
</feature>